<feature type="domain" description="VOC" evidence="1">
    <location>
        <begin position="9"/>
        <end position="125"/>
    </location>
</feature>
<keyword evidence="3" id="KW-1185">Reference proteome</keyword>
<dbReference type="Proteomes" id="UP000183447">
    <property type="component" value="Unassembled WGS sequence"/>
</dbReference>
<dbReference type="InterPro" id="IPR029068">
    <property type="entry name" value="Glyas_Bleomycin-R_OHBP_Dase"/>
</dbReference>
<dbReference type="Pfam" id="PF00903">
    <property type="entry name" value="Glyoxalase"/>
    <property type="match status" value="1"/>
</dbReference>
<protein>
    <recommendedName>
        <fullName evidence="1">VOC domain-containing protein</fullName>
    </recommendedName>
</protein>
<dbReference type="InterPro" id="IPR037523">
    <property type="entry name" value="VOC_core"/>
</dbReference>
<evidence type="ECO:0000259" key="1">
    <source>
        <dbReference type="PROSITE" id="PS51819"/>
    </source>
</evidence>
<dbReference type="AlphaFoldDB" id="A0A1K2I1Y4"/>
<dbReference type="InterPro" id="IPR004360">
    <property type="entry name" value="Glyas_Fos-R_dOase_dom"/>
</dbReference>
<gene>
    <name evidence="2" type="ORF">SAMN02983003_3403</name>
</gene>
<dbReference type="InterPro" id="IPR052164">
    <property type="entry name" value="Anthracycline_SecMetBiosynth"/>
</dbReference>
<dbReference type="STRING" id="665118.SAMN02983003_3403"/>
<dbReference type="SUPFAM" id="SSF54593">
    <property type="entry name" value="Glyoxalase/Bleomycin resistance protein/Dihydroxybiphenyl dioxygenase"/>
    <property type="match status" value="1"/>
</dbReference>
<dbReference type="PANTHER" id="PTHR33993">
    <property type="entry name" value="GLYOXALASE-RELATED"/>
    <property type="match status" value="1"/>
</dbReference>
<evidence type="ECO:0000313" key="3">
    <source>
        <dbReference type="Proteomes" id="UP000183447"/>
    </source>
</evidence>
<dbReference type="CDD" id="cd07247">
    <property type="entry name" value="SgaA_N_like"/>
    <property type="match status" value="1"/>
</dbReference>
<name>A0A1K2I1Y4_9HYPH</name>
<proteinExistence type="predicted"/>
<dbReference type="PROSITE" id="PS51819">
    <property type="entry name" value="VOC"/>
    <property type="match status" value="1"/>
</dbReference>
<evidence type="ECO:0000313" key="2">
    <source>
        <dbReference type="EMBL" id="SFZ86227.1"/>
    </source>
</evidence>
<organism evidence="2 3">
    <name type="scientific">Devosia enhydra</name>
    <dbReference type="NCBI Taxonomy" id="665118"/>
    <lineage>
        <taxon>Bacteria</taxon>
        <taxon>Pseudomonadati</taxon>
        <taxon>Pseudomonadota</taxon>
        <taxon>Alphaproteobacteria</taxon>
        <taxon>Hyphomicrobiales</taxon>
        <taxon>Devosiaceae</taxon>
        <taxon>Devosia</taxon>
    </lineage>
</organism>
<sequence length="131" mass="13957">MELYDDHGTVAWCECLSRDPEAAMAFFAATLGWSFEPFDMEAAPYWLIHSGDHLVGGLGGLAAGDIETGESYWLTSIEVDNVDERWAAAMEAGGTAIRPPHDVPGVGRVALLRDPTGAALGIMTSASDDDE</sequence>
<dbReference type="PANTHER" id="PTHR33993:SF14">
    <property type="entry name" value="GB|AAF24581.1"/>
    <property type="match status" value="1"/>
</dbReference>
<dbReference type="Gene3D" id="3.10.180.10">
    <property type="entry name" value="2,3-Dihydroxybiphenyl 1,2-Dioxygenase, domain 1"/>
    <property type="match status" value="1"/>
</dbReference>
<dbReference type="EMBL" id="FPKU01000003">
    <property type="protein sequence ID" value="SFZ86227.1"/>
    <property type="molecule type" value="Genomic_DNA"/>
</dbReference>
<accession>A0A1K2I1Y4</accession>
<reference evidence="2 3" key="1">
    <citation type="submission" date="2016-11" db="EMBL/GenBank/DDBJ databases">
        <authorList>
            <person name="Jaros S."/>
            <person name="Januszkiewicz K."/>
            <person name="Wedrychowicz H."/>
        </authorList>
    </citation>
    <scope>NUCLEOTIDE SEQUENCE [LARGE SCALE GENOMIC DNA]</scope>
    <source>
        <strain evidence="2 3">ATCC 23634</strain>
    </source>
</reference>